<dbReference type="Gene3D" id="3.40.640.10">
    <property type="entry name" value="Type I PLP-dependent aspartate aminotransferase-like (Major domain)"/>
    <property type="match status" value="1"/>
</dbReference>
<name>A0A1Q2CW74_9ACTN</name>
<dbReference type="Gene3D" id="3.90.1150.10">
    <property type="entry name" value="Aspartate Aminotransferase, domain 1"/>
    <property type="match status" value="1"/>
</dbReference>
<protein>
    <submittedName>
        <fullName evidence="7">Aminotransferase</fullName>
    </submittedName>
</protein>
<feature type="domain" description="Aminotransferase class I/classII large" evidence="6">
    <location>
        <begin position="30"/>
        <end position="381"/>
    </location>
</feature>
<keyword evidence="8" id="KW-1185">Reference proteome</keyword>
<evidence type="ECO:0000313" key="8">
    <source>
        <dbReference type="Proteomes" id="UP000188235"/>
    </source>
</evidence>
<keyword evidence="4 7" id="KW-0808">Transferase</keyword>
<keyword evidence="3 7" id="KW-0032">Aminotransferase</keyword>
<keyword evidence="5" id="KW-0663">Pyridoxal phosphate</keyword>
<dbReference type="PANTHER" id="PTHR43807">
    <property type="entry name" value="FI04487P"/>
    <property type="match status" value="1"/>
</dbReference>
<organism evidence="7 8">
    <name type="scientific">Tessaracoccus flavescens</name>
    <dbReference type="NCBI Taxonomy" id="399497"/>
    <lineage>
        <taxon>Bacteria</taxon>
        <taxon>Bacillati</taxon>
        <taxon>Actinomycetota</taxon>
        <taxon>Actinomycetes</taxon>
        <taxon>Propionibacteriales</taxon>
        <taxon>Propionibacteriaceae</taxon>
        <taxon>Tessaracoccus</taxon>
    </lineage>
</organism>
<evidence type="ECO:0000256" key="4">
    <source>
        <dbReference type="ARBA" id="ARBA00022679"/>
    </source>
</evidence>
<dbReference type="OrthoDB" id="9763453at2"/>
<dbReference type="InterPro" id="IPR051326">
    <property type="entry name" value="Kynurenine-oxoglutarate_AT"/>
</dbReference>
<dbReference type="InterPro" id="IPR015424">
    <property type="entry name" value="PyrdxlP-dep_Trfase"/>
</dbReference>
<evidence type="ECO:0000259" key="6">
    <source>
        <dbReference type="Pfam" id="PF00155"/>
    </source>
</evidence>
<dbReference type="Pfam" id="PF00155">
    <property type="entry name" value="Aminotran_1_2"/>
    <property type="match status" value="1"/>
</dbReference>
<dbReference type="GO" id="GO:0016212">
    <property type="term" value="F:kynurenine-oxoglutarate transaminase activity"/>
    <property type="evidence" value="ECO:0007669"/>
    <property type="project" value="TreeGrafter"/>
</dbReference>
<accession>A0A1Q2CW74</accession>
<dbReference type="RefSeq" id="WP_077348614.1">
    <property type="nucleotide sequence ID" value="NZ_CP019607.1"/>
</dbReference>
<comment type="cofactor">
    <cofactor evidence="1">
        <name>pyridoxal 5'-phosphate</name>
        <dbReference type="ChEBI" id="CHEBI:597326"/>
    </cofactor>
</comment>
<dbReference type="PANTHER" id="PTHR43807:SF20">
    <property type="entry name" value="FI04487P"/>
    <property type="match status" value="1"/>
</dbReference>
<dbReference type="Proteomes" id="UP000188235">
    <property type="component" value="Chromosome"/>
</dbReference>
<dbReference type="AlphaFoldDB" id="A0A1Q2CW74"/>
<evidence type="ECO:0000313" key="7">
    <source>
        <dbReference type="EMBL" id="AQP50357.1"/>
    </source>
</evidence>
<dbReference type="STRING" id="399497.BW733_05460"/>
<dbReference type="GO" id="GO:0030170">
    <property type="term" value="F:pyridoxal phosphate binding"/>
    <property type="evidence" value="ECO:0007669"/>
    <property type="project" value="InterPro"/>
</dbReference>
<dbReference type="FunFam" id="3.40.640.10:FF:000024">
    <property type="entry name" value="Kynurenine--oxoglutarate transaminase 3"/>
    <property type="match status" value="1"/>
</dbReference>
<dbReference type="InterPro" id="IPR015422">
    <property type="entry name" value="PyrdxlP-dep_Trfase_small"/>
</dbReference>
<dbReference type="InterPro" id="IPR004839">
    <property type="entry name" value="Aminotransferase_I/II_large"/>
</dbReference>
<dbReference type="KEGG" id="tfa:BW733_05460"/>
<evidence type="ECO:0000256" key="2">
    <source>
        <dbReference type="ARBA" id="ARBA00007441"/>
    </source>
</evidence>
<sequence length="384" mass="41000">MTAPSAAVARLQPFGGTIFAEITELARAYDAVNLGQGFPDWDGPARMLEVAREAIASGVNQYPPGRGTADLRSAICEDRAESFDLEYDPASEALVTAGATEAIAATMLGLVEPGSEVILIEPYYDSYAAAVAMAGARRVSVPLVRDAAGFVLDVDALRAAVTDRTAMIVVNTPHNPTGHVFGPEELAAIAELAVERDLLVLSDEVYERLTFDAPHVPIASLPGMASRTVTVSSAGKTFNVTGWKIGWALASQPLLDGVLAAKQFLTFAGGSPFQPAVAHALRHEQEWVADLRASLRVKRDRLTSALAATGLAPFRSEGTYFVCADADGFDAAELCRDLPRERGVAAIPVTAFVDDPEPWRSTLRFAFCKRDEVLDEGVRRLAAQ</sequence>
<comment type="similarity">
    <text evidence="2">Belongs to the class-I pyridoxal-phosphate-dependent aminotransferase family.</text>
</comment>
<reference evidence="7 8" key="1">
    <citation type="journal article" date="2008" name="Int. J. Syst. Evol. Microbiol.">
        <title>Tessaracoccus flavescens sp. nov., isolated from marine sediment.</title>
        <authorList>
            <person name="Lee D.W."/>
            <person name="Lee S.D."/>
        </authorList>
    </citation>
    <scope>NUCLEOTIDE SEQUENCE [LARGE SCALE GENOMIC DNA]</scope>
    <source>
        <strain evidence="7 8">SST-39T</strain>
    </source>
</reference>
<dbReference type="EMBL" id="CP019607">
    <property type="protein sequence ID" value="AQP50357.1"/>
    <property type="molecule type" value="Genomic_DNA"/>
</dbReference>
<dbReference type="GO" id="GO:0005737">
    <property type="term" value="C:cytoplasm"/>
    <property type="evidence" value="ECO:0007669"/>
    <property type="project" value="TreeGrafter"/>
</dbReference>
<dbReference type="InterPro" id="IPR015421">
    <property type="entry name" value="PyrdxlP-dep_Trfase_major"/>
</dbReference>
<dbReference type="CDD" id="cd00609">
    <property type="entry name" value="AAT_like"/>
    <property type="match status" value="1"/>
</dbReference>
<gene>
    <name evidence="7" type="ORF">BW733_05460</name>
</gene>
<evidence type="ECO:0000256" key="3">
    <source>
        <dbReference type="ARBA" id="ARBA00022576"/>
    </source>
</evidence>
<dbReference type="NCBIfam" id="NF005855">
    <property type="entry name" value="PRK07777.1"/>
    <property type="match status" value="1"/>
</dbReference>
<evidence type="ECO:0000256" key="1">
    <source>
        <dbReference type="ARBA" id="ARBA00001933"/>
    </source>
</evidence>
<proteinExistence type="inferred from homology"/>
<evidence type="ECO:0000256" key="5">
    <source>
        <dbReference type="ARBA" id="ARBA00022898"/>
    </source>
</evidence>
<dbReference type="SUPFAM" id="SSF53383">
    <property type="entry name" value="PLP-dependent transferases"/>
    <property type="match status" value="1"/>
</dbReference>